<reference evidence="2" key="1">
    <citation type="submission" date="2016-11" db="UniProtKB">
        <authorList>
            <consortium name="WormBaseParasite"/>
        </authorList>
    </citation>
    <scope>IDENTIFICATION</scope>
</reference>
<organism evidence="1 2">
    <name type="scientific">Heterorhabditis bacteriophora</name>
    <name type="common">Entomopathogenic nematode worm</name>
    <dbReference type="NCBI Taxonomy" id="37862"/>
    <lineage>
        <taxon>Eukaryota</taxon>
        <taxon>Metazoa</taxon>
        <taxon>Ecdysozoa</taxon>
        <taxon>Nematoda</taxon>
        <taxon>Chromadorea</taxon>
        <taxon>Rhabditida</taxon>
        <taxon>Rhabditina</taxon>
        <taxon>Rhabditomorpha</taxon>
        <taxon>Strongyloidea</taxon>
        <taxon>Heterorhabditidae</taxon>
        <taxon>Heterorhabditis</taxon>
    </lineage>
</organism>
<proteinExistence type="predicted"/>
<dbReference type="AlphaFoldDB" id="A0A1I7WBA6"/>
<protein>
    <submittedName>
        <fullName evidence="2">Uncharacterized protein</fullName>
    </submittedName>
</protein>
<dbReference type="WBParaSite" id="Hba_01961">
    <property type="protein sequence ID" value="Hba_01961"/>
    <property type="gene ID" value="Hba_01961"/>
</dbReference>
<evidence type="ECO:0000313" key="1">
    <source>
        <dbReference type="Proteomes" id="UP000095283"/>
    </source>
</evidence>
<sequence>MLNMSYWKHLKVIYIYIYM</sequence>
<accession>A0A1I7WBA6</accession>
<name>A0A1I7WBA6_HETBA</name>
<dbReference type="Proteomes" id="UP000095283">
    <property type="component" value="Unplaced"/>
</dbReference>
<evidence type="ECO:0000313" key="2">
    <source>
        <dbReference type="WBParaSite" id="Hba_01961"/>
    </source>
</evidence>
<keyword evidence="1" id="KW-1185">Reference proteome</keyword>